<keyword evidence="2" id="KW-1185">Reference proteome</keyword>
<comment type="caution">
    <text evidence="1">The sequence shown here is derived from an EMBL/GenBank/DDBJ whole genome shotgun (WGS) entry which is preliminary data.</text>
</comment>
<reference evidence="1 2" key="1">
    <citation type="journal article" date="2019" name="Sci. Rep.">
        <title>Orb-weaving spider Araneus ventricosus genome elucidates the spidroin gene catalogue.</title>
        <authorList>
            <person name="Kono N."/>
            <person name="Nakamura H."/>
            <person name="Ohtoshi R."/>
            <person name="Moran D.A.P."/>
            <person name="Shinohara A."/>
            <person name="Yoshida Y."/>
            <person name="Fujiwara M."/>
            <person name="Mori M."/>
            <person name="Tomita M."/>
            <person name="Arakawa K."/>
        </authorList>
    </citation>
    <scope>NUCLEOTIDE SEQUENCE [LARGE SCALE GENOMIC DNA]</scope>
</reference>
<evidence type="ECO:0000313" key="1">
    <source>
        <dbReference type="EMBL" id="GBN17993.1"/>
    </source>
</evidence>
<sequence length="76" mass="8363">MRQDGFMQSSEAGDLGYSWPWGMYGGLWLCALADMGGNRSPEDMGNTVLEIVRLLGLPDMAPKYPQKTPLLEVLGE</sequence>
<protein>
    <submittedName>
        <fullName evidence="1">Uncharacterized protein</fullName>
    </submittedName>
</protein>
<organism evidence="1 2">
    <name type="scientific">Araneus ventricosus</name>
    <name type="common">Orbweaver spider</name>
    <name type="synonym">Epeira ventricosa</name>
    <dbReference type="NCBI Taxonomy" id="182803"/>
    <lineage>
        <taxon>Eukaryota</taxon>
        <taxon>Metazoa</taxon>
        <taxon>Ecdysozoa</taxon>
        <taxon>Arthropoda</taxon>
        <taxon>Chelicerata</taxon>
        <taxon>Arachnida</taxon>
        <taxon>Araneae</taxon>
        <taxon>Araneomorphae</taxon>
        <taxon>Entelegynae</taxon>
        <taxon>Araneoidea</taxon>
        <taxon>Araneidae</taxon>
        <taxon>Araneus</taxon>
    </lineage>
</organism>
<gene>
    <name evidence="1" type="ORF">AVEN_246520_1</name>
</gene>
<accession>A0A4Y2LVA4</accession>
<proteinExistence type="predicted"/>
<dbReference type="EMBL" id="BGPR01006325">
    <property type="protein sequence ID" value="GBN17993.1"/>
    <property type="molecule type" value="Genomic_DNA"/>
</dbReference>
<dbReference type="AlphaFoldDB" id="A0A4Y2LVA4"/>
<name>A0A4Y2LVA4_ARAVE</name>
<dbReference type="Proteomes" id="UP000499080">
    <property type="component" value="Unassembled WGS sequence"/>
</dbReference>
<evidence type="ECO:0000313" key="2">
    <source>
        <dbReference type="Proteomes" id="UP000499080"/>
    </source>
</evidence>